<evidence type="ECO:0000256" key="8">
    <source>
        <dbReference type="PIRNR" id="PIRNR006630"/>
    </source>
</evidence>
<feature type="domain" description="CN hydrolase" evidence="11">
    <location>
        <begin position="105"/>
        <end position="370"/>
    </location>
</feature>
<dbReference type="EMBL" id="VLLK01000002">
    <property type="protein sequence ID" value="TWJ07032.1"/>
    <property type="molecule type" value="Genomic_DNA"/>
</dbReference>
<dbReference type="InterPro" id="IPR003694">
    <property type="entry name" value="NAD_synthase"/>
</dbReference>
<keyword evidence="6 7" id="KW-0520">NAD</keyword>
<feature type="active site" description="Proton acceptor; for glutaminase activity" evidence="7">
    <location>
        <position position="145"/>
    </location>
</feature>
<dbReference type="NCBIfam" id="NF002730">
    <property type="entry name" value="PRK02628.1"/>
    <property type="match status" value="1"/>
</dbReference>
<sequence length="774" mass="85496">MHLAGYKIRAWREAHKPPLSAEEFGIRFGDPWPSRTVYGWESKGKVARPPVQRRLADLGICSPADWLEPAPEQDTEGSSTVSQNDQLDRDTREHPFFDMRQHGMVRVATSTPKTRTADIDYNVEGILAEAERAHDAGVDLVAYPELCVSSYAIDDLHLQSALLDAAEAGIARIVAASADIDPVLLIGAPLRHNGRVYNCAAAIAGGRLLGVVPKSFLPNYREYYEKRWFAHGREIKGLEITVAGLTVPFGVDLIFAASNLSGFKLHVEICEDYWAPTPPSTQGALAGATVLANLSASNITIGKSDERHLLARAQSSRAVAAYLYCASGHGESTTDLAWDGQGMIYELGDLLAESERFSLNAELCIADVDCERILAERARMQTFNDAAEAAGRPEDSFRTVAFNFAPSEGDRGLVRPIRRFPFVPNRQHKLDEDCYEAFNIQVDGLMRRLEATHAKSMVIGISGGLDSTHALIVAAKCCDRLGLLRSFIRGYTMPGFATSDHTKSNAWKLMKALGITAEEIDIRPAATRMLDDMDHPFADGEPVHDVTFENVQAGLRTDYLFRLAGHHSGFVIGTGDLSELALGWCTYGVGDQMSHYAVNSGVPKTLIQYLIRWAVSTEQFDPQTDEVLLSILDTEISPELVPPGEGGEIQSTESIIGPYELNDFFLHHTIRWGQRPSKIAFLAWHAWKDTQAGLWPAEFPDAKKNEYELVTIREWLEKFIKRFFAFSQFKRSAIPNGPKVSAGGALSPRGDWRAPSDAVADVWLKELRAKTPKL</sequence>
<comment type="function">
    <text evidence="7">Catalyzes the ATP-dependent amidation of deamido-NAD to form NAD. Uses L-glutamine as a nitrogen source.</text>
</comment>
<dbReference type="PIRSF" id="PIRSF006630">
    <property type="entry name" value="NADS_GAT"/>
    <property type="match status" value="1"/>
</dbReference>
<dbReference type="Pfam" id="PF02540">
    <property type="entry name" value="NAD_synthase"/>
    <property type="match status" value="1"/>
</dbReference>
<feature type="active site" description="Nucleophile; for glutaminase activity" evidence="7">
    <location>
        <position position="270"/>
    </location>
</feature>
<dbReference type="UniPathway" id="UPA00253">
    <property type="reaction ID" value="UER00334"/>
</dbReference>
<evidence type="ECO:0000313" key="12">
    <source>
        <dbReference type="EMBL" id="TWJ07032.1"/>
    </source>
</evidence>
<dbReference type="CDD" id="cd07570">
    <property type="entry name" value="GAT_Gln-NAD-synth"/>
    <property type="match status" value="1"/>
</dbReference>
<comment type="pathway">
    <text evidence="1 7 8">Cofactor biosynthesis; NAD(+) biosynthesis; NAD(+) from deamido-NAD(+) (L-Gln route): step 1/1.</text>
</comment>
<keyword evidence="5 7" id="KW-0067">ATP-binding</keyword>
<protein>
    <recommendedName>
        <fullName evidence="7 8">Glutamine-dependent NAD(+) synthetase</fullName>
        <ecNumber evidence="7 8">6.3.5.1</ecNumber>
    </recommendedName>
    <alternativeName>
        <fullName evidence="7 8">NAD(+) synthase [glutamine-hydrolyzing]</fullName>
    </alternativeName>
</protein>
<dbReference type="SUPFAM" id="SSF56317">
    <property type="entry name" value="Carbon-nitrogen hydrolase"/>
    <property type="match status" value="1"/>
</dbReference>
<organism evidence="12 13">
    <name type="scientific">Altererythrobacter ishigakiensis</name>
    <dbReference type="NCBI Taxonomy" id="476157"/>
    <lineage>
        <taxon>Bacteria</taxon>
        <taxon>Pseudomonadati</taxon>
        <taxon>Pseudomonadota</taxon>
        <taxon>Alphaproteobacteria</taxon>
        <taxon>Sphingomonadales</taxon>
        <taxon>Erythrobacteraceae</taxon>
        <taxon>Altererythrobacter</taxon>
    </lineage>
</organism>
<dbReference type="SUPFAM" id="SSF52402">
    <property type="entry name" value="Adenine nucleotide alpha hydrolases-like"/>
    <property type="match status" value="1"/>
</dbReference>
<dbReference type="STRING" id="476157.GCA_001663155_01254"/>
<dbReference type="GO" id="GO:0009435">
    <property type="term" value="P:NAD+ biosynthetic process"/>
    <property type="evidence" value="ECO:0007669"/>
    <property type="project" value="UniProtKB-UniRule"/>
</dbReference>
<comment type="similarity">
    <text evidence="9">Belongs to the NAD synthetase family.</text>
</comment>
<dbReference type="InterPro" id="IPR003010">
    <property type="entry name" value="C-N_Hydrolase"/>
</dbReference>
<name>A0A562UN41_9SPHN</name>
<dbReference type="CDD" id="cd00553">
    <property type="entry name" value="NAD_synthase"/>
    <property type="match status" value="1"/>
</dbReference>
<dbReference type="Proteomes" id="UP000320547">
    <property type="component" value="Unassembled WGS sequence"/>
</dbReference>
<keyword evidence="4 7" id="KW-0547">Nucleotide-binding</keyword>
<dbReference type="EC" id="6.3.5.1" evidence="7 8"/>
<dbReference type="InterPro" id="IPR036526">
    <property type="entry name" value="C-N_Hydrolase_sf"/>
</dbReference>
<dbReference type="HAMAP" id="MF_02090">
    <property type="entry name" value="NadE_glutamine_dep"/>
    <property type="match status" value="1"/>
</dbReference>
<dbReference type="InterPro" id="IPR022310">
    <property type="entry name" value="NAD/GMP_synthase"/>
</dbReference>
<evidence type="ECO:0000256" key="5">
    <source>
        <dbReference type="ARBA" id="ARBA00022840"/>
    </source>
</evidence>
<feature type="binding site" evidence="7">
    <location>
        <position position="220"/>
    </location>
    <ligand>
        <name>L-glutamine</name>
        <dbReference type="ChEBI" id="CHEBI:58359"/>
    </ligand>
</feature>
<dbReference type="Gene3D" id="3.60.110.10">
    <property type="entry name" value="Carbon-nitrogen hydrolase"/>
    <property type="match status" value="1"/>
</dbReference>
<dbReference type="InterPro" id="IPR014729">
    <property type="entry name" value="Rossmann-like_a/b/a_fold"/>
</dbReference>
<feature type="binding site" evidence="7">
    <location>
        <position position="730"/>
    </location>
    <ligand>
        <name>deamido-NAD(+)</name>
        <dbReference type="ChEBI" id="CHEBI:58437"/>
        <note>ligand shared between two neighboring subunits</note>
    </ligand>
</feature>
<dbReference type="PANTHER" id="PTHR23090">
    <property type="entry name" value="NH 3 /GLUTAMINE-DEPENDENT NAD + SYNTHETASE"/>
    <property type="match status" value="1"/>
</dbReference>
<dbReference type="OrthoDB" id="9760188at2"/>
<reference evidence="12 13" key="1">
    <citation type="submission" date="2019-07" db="EMBL/GenBank/DDBJ databases">
        <title>Genomic Encyclopedia of Archaeal and Bacterial Type Strains, Phase II (KMG-II): from individual species to whole genera.</title>
        <authorList>
            <person name="Goeker M."/>
        </authorList>
    </citation>
    <scope>NUCLEOTIDE SEQUENCE [LARGE SCALE GENOMIC DNA]</scope>
    <source>
        <strain evidence="12 13">ATCC BAA-2084</strain>
    </source>
</reference>
<feature type="active site" description="For glutaminase activity" evidence="7">
    <location>
        <position position="214"/>
    </location>
</feature>
<feature type="binding site" evidence="7">
    <location>
        <position position="579"/>
    </location>
    <ligand>
        <name>deamido-NAD(+)</name>
        <dbReference type="ChEBI" id="CHEBI:58437"/>
        <note>ligand shared between two neighboring subunits</note>
    </ligand>
</feature>
<dbReference type="FunFam" id="1.10.10.1140:FF:000001">
    <property type="entry name" value="Glutamine-dependent NAD(+) synthetase"/>
    <property type="match status" value="1"/>
</dbReference>
<comment type="catalytic activity">
    <reaction evidence="7 8">
        <text>deamido-NAD(+) + L-glutamine + ATP + H2O = L-glutamate + AMP + diphosphate + NAD(+) + H(+)</text>
        <dbReference type="Rhea" id="RHEA:24384"/>
        <dbReference type="ChEBI" id="CHEBI:15377"/>
        <dbReference type="ChEBI" id="CHEBI:15378"/>
        <dbReference type="ChEBI" id="CHEBI:29985"/>
        <dbReference type="ChEBI" id="CHEBI:30616"/>
        <dbReference type="ChEBI" id="CHEBI:33019"/>
        <dbReference type="ChEBI" id="CHEBI:57540"/>
        <dbReference type="ChEBI" id="CHEBI:58359"/>
        <dbReference type="ChEBI" id="CHEBI:58437"/>
        <dbReference type="ChEBI" id="CHEBI:456215"/>
        <dbReference type="EC" id="6.3.5.1"/>
    </reaction>
</comment>
<dbReference type="AlphaFoldDB" id="A0A562UN41"/>
<keyword evidence="13" id="KW-1185">Reference proteome</keyword>
<feature type="region of interest" description="Disordered" evidence="10">
    <location>
        <begin position="66"/>
        <end position="88"/>
    </location>
</feature>
<dbReference type="GO" id="GO:0005524">
    <property type="term" value="F:ATP binding"/>
    <property type="evidence" value="ECO:0007669"/>
    <property type="project" value="UniProtKB-UniRule"/>
</dbReference>
<feature type="binding site" evidence="7">
    <location>
        <begin position="584"/>
        <end position="587"/>
    </location>
    <ligand>
        <name>deamido-NAD(+)</name>
        <dbReference type="ChEBI" id="CHEBI:58437"/>
        <note>ligand shared between two neighboring subunits</note>
    </ligand>
</feature>
<dbReference type="Gene3D" id="1.10.10.1140">
    <property type="entry name" value="Glutamine-dependent NAD+ synthetase, C-terminal domain"/>
    <property type="match status" value="1"/>
</dbReference>
<evidence type="ECO:0000256" key="10">
    <source>
        <dbReference type="SAM" id="MobiDB-lite"/>
    </source>
</evidence>
<dbReference type="Pfam" id="PF00795">
    <property type="entry name" value="CN_hydrolase"/>
    <property type="match status" value="1"/>
</dbReference>
<feature type="binding site" evidence="7">
    <location>
        <position position="574"/>
    </location>
    <ligand>
        <name>ATP</name>
        <dbReference type="ChEBI" id="CHEBI:30616"/>
    </ligand>
</feature>
<feature type="binding site" evidence="7">
    <location>
        <begin position="460"/>
        <end position="467"/>
    </location>
    <ligand>
        <name>ATP</name>
        <dbReference type="ChEBI" id="CHEBI:30616"/>
    </ligand>
</feature>
<evidence type="ECO:0000256" key="1">
    <source>
        <dbReference type="ARBA" id="ARBA00005188"/>
    </source>
</evidence>
<dbReference type="GO" id="GO:0005737">
    <property type="term" value="C:cytoplasm"/>
    <property type="evidence" value="ECO:0007669"/>
    <property type="project" value="InterPro"/>
</dbReference>
<feature type="binding site" evidence="7">
    <location>
        <position position="550"/>
    </location>
    <ligand>
        <name>deamido-NAD(+)</name>
        <dbReference type="ChEBI" id="CHEBI:58437"/>
        <note>ligand shared between two neighboring subunits</note>
    </ligand>
</feature>
<comment type="caution">
    <text evidence="12">The sequence shown here is derived from an EMBL/GenBank/DDBJ whole genome shotgun (WGS) entry which is preliminary data.</text>
</comment>
<evidence type="ECO:0000313" key="13">
    <source>
        <dbReference type="Proteomes" id="UP000320547"/>
    </source>
</evidence>
<dbReference type="InterPro" id="IPR041856">
    <property type="entry name" value="NAD+_synth_C"/>
</dbReference>
<proteinExistence type="inferred from homology"/>
<evidence type="ECO:0000256" key="6">
    <source>
        <dbReference type="ARBA" id="ARBA00023027"/>
    </source>
</evidence>
<dbReference type="InterPro" id="IPR014445">
    <property type="entry name" value="Gln-dep_NAD_synthase"/>
</dbReference>
<dbReference type="GO" id="GO:0003952">
    <property type="term" value="F:NAD+ synthase (glutamine-hydrolyzing) activity"/>
    <property type="evidence" value="ECO:0007669"/>
    <property type="project" value="UniProtKB-UniRule"/>
</dbReference>
<dbReference type="GO" id="GO:0004359">
    <property type="term" value="F:glutaminase activity"/>
    <property type="evidence" value="ECO:0007669"/>
    <property type="project" value="InterPro"/>
</dbReference>
<dbReference type="FunFam" id="3.40.50.620:FF:000155">
    <property type="entry name" value="Glutamine-dependent NAD(+) synthetase"/>
    <property type="match status" value="1"/>
</dbReference>
<keyword evidence="3 7" id="KW-0436">Ligase</keyword>
<evidence type="ECO:0000256" key="3">
    <source>
        <dbReference type="ARBA" id="ARBA00022598"/>
    </source>
</evidence>
<accession>A0A562UN41</accession>
<feature type="binding site" evidence="7">
    <location>
        <position position="297"/>
    </location>
    <ligand>
        <name>L-glutamine</name>
        <dbReference type="ChEBI" id="CHEBI:58359"/>
    </ligand>
</feature>
<evidence type="ECO:0000259" key="11">
    <source>
        <dbReference type="PROSITE" id="PS50263"/>
    </source>
</evidence>
<dbReference type="PANTHER" id="PTHR23090:SF9">
    <property type="entry name" value="GLUTAMINE-DEPENDENT NAD(+) SYNTHETASE"/>
    <property type="match status" value="1"/>
</dbReference>
<feature type="binding site" evidence="7">
    <location>
        <position position="303"/>
    </location>
    <ligand>
        <name>L-glutamine</name>
        <dbReference type="ChEBI" id="CHEBI:58359"/>
    </ligand>
</feature>
<dbReference type="GO" id="GO:0008795">
    <property type="term" value="F:NAD+ synthase activity"/>
    <property type="evidence" value="ECO:0007669"/>
    <property type="project" value="UniProtKB-UniRule"/>
</dbReference>
<comment type="similarity">
    <text evidence="2 7 8">In the C-terminal section; belongs to the NAD synthetase family.</text>
</comment>
<evidence type="ECO:0000256" key="9">
    <source>
        <dbReference type="RuleBase" id="RU003811"/>
    </source>
</evidence>
<evidence type="ECO:0000256" key="2">
    <source>
        <dbReference type="ARBA" id="ARBA00007145"/>
    </source>
</evidence>
<feature type="compositionally biased region" description="Polar residues" evidence="10">
    <location>
        <begin position="76"/>
        <end position="85"/>
    </location>
</feature>
<gene>
    <name evidence="7" type="primary">nadE</name>
    <name evidence="12" type="ORF">JN10_2579</name>
</gene>
<dbReference type="PROSITE" id="PS50263">
    <property type="entry name" value="CN_HYDROLASE"/>
    <property type="match status" value="1"/>
</dbReference>
<evidence type="ECO:0000256" key="4">
    <source>
        <dbReference type="ARBA" id="ARBA00022741"/>
    </source>
</evidence>
<dbReference type="NCBIfam" id="TIGR00552">
    <property type="entry name" value="nadE"/>
    <property type="match status" value="1"/>
</dbReference>
<dbReference type="Gene3D" id="3.40.50.620">
    <property type="entry name" value="HUPs"/>
    <property type="match status" value="1"/>
</dbReference>
<evidence type="ECO:0000256" key="7">
    <source>
        <dbReference type="HAMAP-Rule" id="MF_02090"/>
    </source>
</evidence>